<accession>A0A4R1R3N0</accession>
<comment type="caution">
    <text evidence="1">The sequence shown here is derived from an EMBL/GenBank/DDBJ whole genome shotgun (WGS) entry which is preliminary data.</text>
</comment>
<evidence type="ECO:0000313" key="2">
    <source>
        <dbReference type="Proteomes" id="UP000295718"/>
    </source>
</evidence>
<reference evidence="1 2" key="1">
    <citation type="submission" date="2019-03" db="EMBL/GenBank/DDBJ databases">
        <title>Genomic Encyclopedia of Type Strains, Phase IV (KMG-IV): sequencing the most valuable type-strain genomes for metagenomic binning, comparative biology and taxonomic classification.</title>
        <authorList>
            <person name="Goeker M."/>
        </authorList>
    </citation>
    <scope>NUCLEOTIDE SEQUENCE [LARGE SCALE GENOMIC DNA]</scope>
    <source>
        <strain evidence="1 2">DSM 100556</strain>
    </source>
</reference>
<organism evidence="1 2">
    <name type="scientific">Kineothrix alysoides</name>
    <dbReference type="NCBI Taxonomy" id="1469948"/>
    <lineage>
        <taxon>Bacteria</taxon>
        <taxon>Bacillati</taxon>
        <taxon>Bacillota</taxon>
        <taxon>Clostridia</taxon>
        <taxon>Lachnospirales</taxon>
        <taxon>Lachnospiraceae</taxon>
        <taxon>Kineothrix</taxon>
    </lineage>
</organism>
<dbReference type="Proteomes" id="UP000295718">
    <property type="component" value="Unassembled WGS sequence"/>
</dbReference>
<protein>
    <submittedName>
        <fullName evidence="1">Uncharacterized protein</fullName>
    </submittedName>
</protein>
<sequence length="69" mass="8316">MKSSNYMELLKCNNMKLLEIMKRIEMSQTVFKYRRFDNASTDGDKKKIWQESMDGVIFFQSQHFLIKTI</sequence>
<dbReference type="STRING" id="1469948.GCA_000732725_00835"/>
<dbReference type="AlphaFoldDB" id="A0A4R1R3N0"/>
<name>A0A4R1R3N0_9FIRM</name>
<dbReference type="EMBL" id="SLUO01000003">
    <property type="protein sequence ID" value="TCL60034.1"/>
    <property type="molecule type" value="Genomic_DNA"/>
</dbReference>
<proteinExistence type="predicted"/>
<dbReference type="RefSeq" id="WP_031389588.1">
    <property type="nucleotide sequence ID" value="NZ_JPNB01000001.1"/>
</dbReference>
<evidence type="ECO:0000313" key="1">
    <source>
        <dbReference type="EMBL" id="TCL60034.1"/>
    </source>
</evidence>
<gene>
    <name evidence="1" type="ORF">EDD76_103226</name>
</gene>
<keyword evidence="2" id="KW-1185">Reference proteome</keyword>